<evidence type="ECO:0000313" key="1">
    <source>
        <dbReference type="EMBL" id="KHN88139.1"/>
    </source>
</evidence>
<dbReference type="EMBL" id="JPKZ01000265">
    <property type="protein sequence ID" value="KHN88139.1"/>
    <property type="molecule type" value="Genomic_DNA"/>
</dbReference>
<dbReference type="OrthoDB" id="5876270at2759"/>
<keyword evidence="2" id="KW-1185">Reference proteome</keyword>
<proteinExistence type="predicted"/>
<sequence length="167" mass="19516">MLATSESTFEALRQIRQKINIAKRQMASPNHNHTTYIDCSLVEPNTAETERRTIYDELLFLYTAECRRLTRSKHQQCSKLSEEHLSAYRAPPPVELQQQRQYHRPHIAKPKSIKVLTAYEQCKLECKRKRDQADTEEVDFVVQNYVQRLKDELAQAEAALAERTAIE</sequence>
<gene>
    <name evidence="1" type="ORF">Tcan_15987</name>
</gene>
<evidence type="ECO:0000313" key="2">
    <source>
        <dbReference type="Proteomes" id="UP000031036"/>
    </source>
</evidence>
<organism evidence="1 2">
    <name type="scientific">Toxocara canis</name>
    <name type="common">Canine roundworm</name>
    <dbReference type="NCBI Taxonomy" id="6265"/>
    <lineage>
        <taxon>Eukaryota</taxon>
        <taxon>Metazoa</taxon>
        <taxon>Ecdysozoa</taxon>
        <taxon>Nematoda</taxon>
        <taxon>Chromadorea</taxon>
        <taxon>Rhabditida</taxon>
        <taxon>Spirurina</taxon>
        <taxon>Ascaridomorpha</taxon>
        <taxon>Ascaridoidea</taxon>
        <taxon>Toxocaridae</taxon>
        <taxon>Toxocara</taxon>
    </lineage>
</organism>
<protein>
    <submittedName>
        <fullName evidence="1">Uncharacterized protein</fullName>
    </submittedName>
</protein>
<comment type="caution">
    <text evidence="1">The sequence shown here is derived from an EMBL/GenBank/DDBJ whole genome shotgun (WGS) entry which is preliminary data.</text>
</comment>
<accession>A0A0B2W395</accession>
<dbReference type="AlphaFoldDB" id="A0A0B2W395"/>
<reference evidence="1 2" key="1">
    <citation type="submission" date="2014-11" db="EMBL/GenBank/DDBJ databases">
        <title>Genetic blueprint of the zoonotic pathogen Toxocara canis.</title>
        <authorList>
            <person name="Zhu X.-Q."/>
            <person name="Korhonen P.K."/>
            <person name="Cai H."/>
            <person name="Young N.D."/>
            <person name="Nejsum P."/>
            <person name="von Samson-Himmelstjerna G."/>
            <person name="Boag P.R."/>
            <person name="Tan P."/>
            <person name="Li Q."/>
            <person name="Min J."/>
            <person name="Yang Y."/>
            <person name="Wang X."/>
            <person name="Fang X."/>
            <person name="Hall R.S."/>
            <person name="Hofmann A."/>
            <person name="Sternberg P.W."/>
            <person name="Jex A.R."/>
            <person name="Gasser R.B."/>
        </authorList>
    </citation>
    <scope>NUCLEOTIDE SEQUENCE [LARGE SCALE GENOMIC DNA]</scope>
    <source>
        <strain evidence="1">PN_DK_2014</strain>
    </source>
</reference>
<name>A0A0B2W395_TOXCA</name>
<dbReference type="Proteomes" id="UP000031036">
    <property type="component" value="Unassembled WGS sequence"/>
</dbReference>